<evidence type="ECO:0000313" key="2">
    <source>
        <dbReference type="Proteomes" id="UP000218811"/>
    </source>
</evidence>
<protein>
    <submittedName>
        <fullName evidence="1">Ectomycorrhiza-regulated esterase</fullName>
    </submittedName>
</protein>
<name>A0A2H3JQW0_WOLCO</name>
<dbReference type="Proteomes" id="UP000218811">
    <property type="component" value="Unassembled WGS sequence"/>
</dbReference>
<dbReference type="SUPFAM" id="SSF53474">
    <property type="entry name" value="alpha/beta-Hydrolases"/>
    <property type="match status" value="1"/>
</dbReference>
<organism evidence="1 2">
    <name type="scientific">Wolfiporia cocos (strain MD-104)</name>
    <name type="common">Brown rot fungus</name>
    <dbReference type="NCBI Taxonomy" id="742152"/>
    <lineage>
        <taxon>Eukaryota</taxon>
        <taxon>Fungi</taxon>
        <taxon>Dikarya</taxon>
        <taxon>Basidiomycota</taxon>
        <taxon>Agaricomycotina</taxon>
        <taxon>Agaricomycetes</taxon>
        <taxon>Polyporales</taxon>
        <taxon>Phaeolaceae</taxon>
        <taxon>Wolfiporia</taxon>
    </lineage>
</organism>
<sequence length="294" mass="33554">MSAEITSKKTTKISIPHPDDEVRCISGVLEQLSPDEPTKGRRIALILHGTMGHKDYLFQKRLALRLPIDSFRFDFRGNHETPGTWRLGDIDEDVQDIRVVAAYLTKRLGYVVDAVVGHSRGSVAGMLWVCWYADSDARTVRAYVNASGRYRMFKMYDQMRRPDNQAQLEKQGFYEINATVARKPFVGRVTEDDHHKFAAIDSSVVWDRFPAHVDVFTMHGMKDTVVPTYDAIIYARALGARSPGTHSLCLEEDADHNFTGMADHVVDTILEWWGMFERRELKTGIWHTGVRPKL</sequence>
<reference evidence="1 2" key="1">
    <citation type="journal article" date="2012" name="Science">
        <title>The Paleozoic origin of enzymatic lignin decomposition reconstructed from 31 fungal genomes.</title>
        <authorList>
            <person name="Floudas D."/>
            <person name="Binder M."/>
            <person name="Riley R."/>
            <person name="Barry K."/>
            <person name="Blanchette R.A."/>
            <person name="Henrissat B."/>
            <person name="Martinez A.T."/>
            <person name="Otillar R."/>
            <person name="Spatafora J.W."/>
            <person name="Yadav J.S."/>
            <person name="Aerts A."/>
            <person name="Benoit I."/>
            <person name="Boyd A."/>
            <person name="Carlson A."/>
            <person name="Copeland A."/>
            <person name="Coutinho P.M."/>
            <person name="de Vries R.P."/>
            <person name="Ferreira P."/>
            <person name="Findley K."/>
            <person name="Foster B."/>
            <person name="Gaskell J."/>
            <person name="Glotzer D."/>
            <person name="Gorecki P."/>
            <person name="Heitman J."/>
            <person name="Hesse C."/>
            <person name="Hori C."/>
            <person name="Igarashi K."/>
            <person name="Jurgens J.A."/>
            <person name="Kallen N."/>
            <person name="Kersten P."/>
            <person name="Kohler A."/>
            <person name="Kuees U."/>
            <person name="Kumar T.K.A."/>
            <person name="Kuo A."/>
            <person name="LaButti K."/>
            <person name="Larrondo L.F."/>
            <person name="Lindquist E."/>
            <person name="Ling A."/>
            <person name="Lombard V."/>
            <person name="Lucas S."/>
            <person name="Lundell T."/>
            <person name="Martin R."/>
            <person name="McLaughlin D.J."/>
            <person name="Morgenstern I."/>
            <person name="Morin E."/>
            <person name="Murat C."/>
            <person name="Nagy L.G."/>
            <person name="Nolan M."/>
            <person name="Ohm R.A."/>
            <person name="Patyshakuliyeva A."/>
            <person name="Rokas A."/>
            <person name="Ruiz-Duenas F.J."/>
            <person name="Sabat G."/>
            <person name="Salamov A."/>
            <person name="Samejima M."/>
            <person name="Schmutz J."/>
            <person name="Slot J.C."/>
            <person name="St John F."/>
            <person name="Stenlid J."/>
            <person name="Sun H."/>
            <person name="Sun S."/>
            <person name="Syed K."/>
            <person name="Tsang A."/>
            <person name="Wiebenga A."/>
            <person name="Young D."/>
            <person name="Pisabarro A."/>
            <person name="Eastwood D.C."/>
            <person name="Martin F."/>
            <person name="Cullen D."/>
            <person name="Grigoriev I.V."/>
            <person name="Hibbett D.S."/>
        </authorList>
    </citation>
    <scope>NUCLEOTIDE SEQUENCE [LARGE SCALE GENOMIC DNA]</scope>
    <source>
        <strain evidence="1 2">MD-104</strain>
    </source>
</reference>
<dbReference type="EMBL" id="KB468053">
    <property type="protein sequence ID" value="PCH40138.1"/>
    <property type="molecule type" value="Genomic_DNA"/>
</dbReference>
<dbReference type="Gene3D" id="3.40.50.1820">
    <property type="entry name" value="alpha/beta hydrolase"/>
    <property type="match status" value="1"/>
</dbReference>
<dbReference type="PANTHER" id="PTHR42886">
    <property type="entry name" value="RE40534P-RELATED"/>
    <property type="match status" value="1"/>
</dbReference>
<dbReference type="InterPro" id="IPR029058">
    <property type="entry name" value="AB_hydrolase_fold"/>
</dbReference>
<keyword evidence="2" id="KW-1185">Reference proteome</keyword>
<proteinExistence type="predicted"/>
<dbReference type="PANTHER" id="PTHR42886:SF53">
    <property type="entry name" value="ALPHA_BETA-HYDROLASES SUPERFAMILY PROTEIN"/>
    <property type="match status" value="1"/>
</dbReference>
<dbReference type="OrthoDB" id="9988524at2759"/>
<gene>
    <name evidence="1" type="ORF">WOLCODRAFT_131240</name>
</gene>
<dbReference type="AlphaFoldDB" id="A0A2H3JQW0"/>
<dbReference type="STRING" id="742152.A0A2H3JQW0"/>
<dbReference type="OMA" id="LYASMNH"/>
<evidence type="ECO:0000313" key="1">
    <source>
        <dbReference type="EMBL" id="PCH40138.1"/>
    </source>
</evidence>
<accession>A0A2H3JQW0</accession>